<evidence type="ECO:0000256" key="12">
    <source>
        <dbReference type="ARBA" id="ARBA00023080"/>
    </source>
</evidence>
<name>A0A7J4IX48_9ARCH</name>
<dbReference type="GO" id="GO:0006228">
    <property type="term" value="P:UTP biosynthetic process"/>
    <property type="evidence" value="ECO:0007669"/>
    <property type="project" value="UniProtKB-UniRule"/>
</dbReference>
<keyword evidence="12 13" id="KW-0546">Nucleotide metabolism</keyword>
<dbReference type="Proteomes" id="UP000683213">
    <property type="component" value="Unassembled WGS sequence"/>
</dbReference>
<keyword evidence="8 13" id="KW-0547">Nucleotide-binding</keyword>
<keyword evidence="13" id="KW-0963">Cytoplasm</keyword>
<dbReference type="GO" id="GO:0006241">
    <property type="term" value="P:CTP biosynthetic process"/>
    <property type="evidence" value="ECO:0007669"/>
    <property type="project" value="UniProtKB-UniRule"/>
</dbReference>
<dbReference type="AlphaFoldDB" id="A0A7J4IX48"/>
<comment type="caution">
    <text evidence="17">The sequence shown here is derived from an EMBL/GenBank/DDBJ whole genome shotgun (WGS) entry which is preliminary data.</text>
</comment>
<keyword evidence="10 13" id="KW-0067">ATP-binding</keyword>
<dbReference type="SMART" id="SM00562">
    <property type="entry name" value="NDK"/>
    <property type="match status" value="1"/>
</dbReference>
<dbReference type="GO" id="GO:0005737">
    <property type="term" value="C:cytoplasm"/>
    <property type="evidence" value="ECO:0007669"/>
    <property type="project" value="UniProtKB-SubCell"/>
</dbReference>
<keyword evidence="7 13" id="KW-0479">Metal-binding</keyword>
<feature type="domain" description="Nucleoside diphosphate kinase-like" evidence="16">
    <location>
        <begin position="1"/>
        <end position="138"/>
    </location>
</feature>
<evidence type="ECO:0000256" key="1">
    <source>
        <dbReference type="ARBA" id="ARBA00001946"/>
    </source>
</evidence>
<dbReference type="PANTHER" id="PTHR11349">
    <property type="entry name" value="NUCLEOSIDE DIPHOSPHATE KINASE"/>
    <property type="match status" value="1"/>
</dbReference>
<dbReference type="Gene3D" id="3.30.70.141">
    <property type="entry name" value="Nucleoside diphosphate kinase-like domain"/>
    <property type="match status" value="1"/>
</dbReference>
<reference evidence="17" key="1">
    <citation type="journal article" date="2020" name="bioRxiv">
        <title>A rank-normalized archaeal taxonomy based on genome phylogeny resolves widespread incomplete and uneven classifications.</title>
        <authorList>
            <person name="Rinke C."/>
            <person name="Chuvochina M."/>
            <person name="Mussig A.J."/>
            <person name="Chaumeil P.-A."/>
            <person name="Waite D.W."/>
            <person name="Whitman W.B."/>
            <person name="Parks D.H."/>
            <person name="Hugenholtz P."/>
        </authorList>
    </citation>
    <scope>NUCLEOTIDE SEQUENCE</scope>
    <source>
        <strain evidence="17">UBA10011</strain>
    </source>
</reference>
<dbReference type="InterPro" id="IPR036850">
    <property type="entry name" value="NDK-like_dom_sf"/>
</dbReference>
<feature type="binding site" evidence="13 14">
    <location>
        <position position="85"/>
    </location>
    <ligand>
        <name>ATP</name>
        <dbReference type="ChEBI" id="CHEBI:30616"/>
    </ligand>
</feature>
<feature type="binding site" evidence="13 14">
    <location>
        <position position="112"/>
    </location>
    <ligand>
        <name>ATP</name>
        <dbReference type="ChEBI" id="CHEBI:30616"/>
    </ligand>
</feature>
<accession>A0A7J4IX48</accession>
<proteinExistence type="inferred from homology"/>
<protein>
    <recommendedName>
        <fullName evidence="4 13">Nucleoside diphosphate kinase</fullName>
        <shortName evidence="13">NDK</shortName>
        <shortName evidence="13">NDP kinase</shortName>
        <ecNumber evidence="3 13">2.7.4.6</ecNumber>
    </recommendedName>
    <alternativeName>
        <fullName evidence="13">Nucleoside-2-P kinase</fullName>
    </alternativeName>
</protein>
<keyword evidence="5 13" id="KW-0597">Phosphoprotein</keyword>
<reference evidence="18" key="3">
    <citation type="submission" date="2021-05" db="EMBL/GenBank/DDBJ databases">
        <title>Protein family content uncovers lineage relationships and bacterial pathway maintenance mechanisms in DPANN archaea.</title>
        <authorList>
            <person name="Castelle C.J."/>
            <person name="Meheust R."/>
            <person name="Jaffe A.L."/>
            <person name="Seitz K."/>
            <person name="Gong X."/>
            <person name="Baker B.J."/>
            <person name="Banfield J.F."/>
        </authorList>
    </citation>
    <scope>NUCLEOTIDE SEQUENCE</scope>
    <source>
        <strain evidence="18">RIFCSPHIGHO2_01_FULL_GW2011_AR10_43_9</strain>
    </source>
</reference>
<evidence type="ECO:0000256" key="10">
    <source>
        <dbReference type="ARBA" id="ARBA00022840"/>
    </source>
</evidence>
<dbReference type="NCBIfam" id="NF001908">
    <property type="entry name" value="PRK00668.1"/>
    <property type="match status" value="1"/>
</dbReference>
<evidence type="ECO:0000256" key="5">
    <source>
        <dbReference type="ARBA" id="ARBA00022553"/>
    </source>
</evidence>
<feature type="binding site" evidence="13 14">
    <location>
        <position position="9"/>
    </location>
    <ligand>
        <name>ATP</name>
        <dbReference type="ChEBI" id="CHEBI:30616"/>
    </ligand>
</feature>
<dbReference type="EC" id="2.7.4.6" evidence="3 13"/>
<evidence type="ECO:0000256" key="11">
    <source>
        <dbReference type="ARBA" id="ARBA00022842"/>
    </source>
</evidence>
<dbReference type="GO" id="GO:0004550">
    <property type="term" value="F:nucleoside diphosphate kinase activity"/>
    <property type="evidence" value="ECO:0007669"/>
    <property type="project" value="UniProtKB-UniRule"/>
</dbReference>
<evidence type="ECO:0000256" key="4">
    <source>
        <dbReference type="ARBA" id="ARBA00017632"/>
    </source>
</evidence>
<evidence type="ECO:0000313" key="18">
    <source>
        <dbReference type="EMBL" id="MBS3059577.1"/>
    </source>
</evidence>
<evidence type="ECO:0000313" key="17">
    <source>
        <dbReference type="EMBL" id="HIH08367.1"/>
    </source>
</evidence>
<evidence type="ECO:0000256" key="3">
    <source>
        <dbReference type="ARBA" id="ARBA00012966"/>
    </source>
</evidence>
<comment type="catalytic activity">
    <reaction evidence="13">
        <text>a 2'-deoxyribonucleoside 5'-diphosphate + ATP = a 2'-deoxyribonucleoside 5'-triphosphate + ADP</text>
        <dbReference type="Rhea" id="RHEA:44640"/>
        <dbReference type="ChEBI" id="CHEBI:30616"/>
        <dbReference type="ChEBI" id="CHEBI:61560"/>
        <dbReference type="ChEBI" id="CHEBI:73316"/>
        <dbReference type="ChEBI" id="CHEBI:456216"/>
        <dbReference type="EC" id="2.7.4.6"/>
    </reaction>
</comment>
<evidence type="ECO:0000256" key="2">
    <source>
        <dbReference type="ARBA" id="ARBA00008142"/>
    </source>
</evidence>
<keyword evidence="11 13" id="KW-0460">Magnesium</keyword>
<feature type="binding site" evidence="13 14">
    <location>
        <position position="102"/>
    </location>
    <ligand>
        <name>ATP</name>
        <dbReference type="ChEBI" id="CHEBI:30616"/>
    </ligand>
</feature>
<evidence type="ECO:0000256" key="8">
    <source>
        <dbReference type="ARBA" id="ARBA00022741"/>
    </source>
</evidence>
<evidence type="ECO:0000256" key="14">
    <source>
        <dbReference type="PROSITE-ProRule" id="PRU00706"/>
    </source>
</evidence>
<comment type="catalytic activity">
    <reaction evidence="13">
        <text>a ribonucleoside 5'-diphosphate + ATP = a ribonucleoside 5'-triphosphate + ADP</text>
        <dbReference type="Rhea" id="RHEA:18113"/>
        <dbReference type="ChEBI" id="CHEBI:30616"/>
        <dbReference type="ChEBI" id="CHEBI:57930"/>
        <dbReference type="ChEBI" id="CHEBI:61557"/>
        <dbReference type="ChEBI" id="CHEBI:456216"/>
        <dbReference type="EC" id="2.7.4.6"/>
    </reaction>
</comment>
<reference evidence="18" key="2">
    <citation type="submission" date="2021-03" db="EMBL/GenBank/DDBJ databases">
        <authorList>
            <person name="Jaffe A."/>
        </authorList>
    </citation>
    <scope>NUCLEOTIDE SEQUENCE</scope>
    <source>
        <strain evidence="18">RIFCSPHIGHO2_01_FULL_GW2011_AR10_43_9</strain>
    </source>
</reference>
<dbReference type="Pfam" id="PF00334">
    <property type="entry name" value="NDK"/>
    <property type="match status" value="1"/>
</dbReference>
<feature type="binding site" evidence="13 14">
    <location>
        <position position="91"/>
    </location>
    <ligand>
        <name>ATP</name>
        <dbReference type="ChEBI" id="CHEBI:30616"/>
    </ligand>
</feature>
<sequence length="154" mass="17877">MERTLVIIKPDAVNRALVGEILHRFEGKGLKIIGMKMEHLTPYTLKQHYAHHQNKEFFEELINYMSSIPSILLVLEGKEVIIVVRKMIGGTLGREADPGTIRGDLSVSNQANLIHASSTPEEAREEIKRFFKEEELYNYNKMNFDWIYTKKEKE</sequence>
<comment type="cofactor">
    <cofactor evidence="1 13">
        <name>Mg(2+)</name>
        <dbReference type="ChEBI" id="CHEBI:18420"/>
    </cofactor>
</comment>
<dbReference type="PROSITE" id="PS51374">
    <property type="entry name" value="NDPK_LIKE"/>
    <property type="match status" value="1"/>
</dbReference>
<dbReference type="GO" id="GO:0006183">
    <property type="term" value="P:GTP biosynthetic process"/>
    <property type="evidence" value="ECO:0007669"/>
    <property type="project" value="UniProtKB-UniRule"/>
</dbReference>
<dbReference type="SUPFAM" id="SSF54919">
    <property type="entry name" value="Nucleoside diphosphate kinase, NDK"/>
    <property type="match status" value="1"/>
</dbReference>
<evidence type="ECO:0000256" key="9">
    <source>
        <dbReference type="ARBA" id="ARBA00022777"/>
    </source>
</evidence>
<keyword evidence="9 13" id="KW-0418">Kinase</keyword>
<evidence type="ECO:0000256" key="13">
    <source>
        <dbReference type="HAMAP-Rule" id="MF_00451"/>
    </source>
</evidence>
<keyword evidence="6 13" id="KW-0808">Transferase</keyword>
<dbReference type="InterPro" id="IPR001564">
    <property type="entry name" value="Nucleoside_diP_kinase"/>
</dbReference>
<dbReference type="Proteomes" id="UP000577419">
    <property type="component" value="Unassembled WGS sequence"/>
</dbReference>
<dbReference type="HAMAP" id="MF_00451">
    <property type="entry name" value="NDP_kinase"/>
    <property type="match status" value="1"/>
</dbReference>
<gene>
    <name evidence="13 17" type="primary">ndk</name>
    <name evidence="17" type="ORF">HA237_03285</name>
    <name evidence="18" type="ORF">J4224_04100</name>
</gene>
<comment type="similarity">
    <text evidence="2 13 14 15">Belongs to the NDK family.</text>
</comment>
<comment type="subcellular location">
    <subcellularLocation>
        <location evidence="13">Cytoplasm</location>
    </subcellularLocation>
</comment>
<feature type="binding site" evidence="13 14">
    <location>
        <position position="57"/>
    </location>
    <ligand>
        <name>ATP</name>
        <dbReference type="ChEBI" id="CHEBI:30616"/>
    </ligand>
</feature>
<feature type="active site" description="Pros-phosphohistidine intermediate" evidence="13 14">
    <location>
        <position position="115"/>
    </location>
</feature>
<dbReference type="FunFam" id="3.30.70.141:FF:000003">
    <property type="entry name" value="Nucleoside diphosphate kinase"/>
    <property type="match status" value="1"/>
</dbReference>
<evidence type="ECO:0000256" key="15">
    <source>
        <dbReference type="RuleBase" id="RU004011"/>
    </source>
</evidence>
<evidence type="ECO:0000256" key="6">
    <source>
        <dbReference type="ARBA" id="ARBA00022679"/>
    </source>
</evidence>
<dbReference type="GO" id="GO:0046872">
    <property type="term" value="F:metal ion binding"/>
    <property type="evidence" value="ECO:0007669"/>
    <property type="project" value="UniProtKB-KW"/>
</dbReference>
<dbReference type="EMBL" id="DUFG01000017">
    <property type="protein sequence ID" value="HIH08367.1"/>
    <property type="molecule type" value="Genomic_DNA"/>
</dbReference>
<organism evidence="17 19">
    <name type="scientific">Candidatus Iainarchaeum sp</name>
    <dbReference type="NCBI Taxonomy" id="3101447"/>
    <lineage>
        <taxon>Archaea</taxon>
        <taxon>Candidatus Iainarchaeota</taxon>
        <taxon>Candidatus Iainarchaeia</taxon>
        <taxon>Candidatus Iainarchaeales</taxon>
        <taxon>Candidatus Iainarchaeaceae</taxon>
        <taxon>Candidatus Iainarchaeum</taxon>
    </lineage>
</organism>
<dbReference type="InterPro" id="IPR034907">
    <property type="entry name" value="NDK-like_dom"/>
</dbReference>
<dbReference type="EMBL" id="JAGVWF010000058">
    <property type="protein sequence ID" value="MBS3059577.1"/>
    <property type="molecule type" value="Genomic_DNA"/>
</dbReference>
<dbReference type="CDD" id="cd04413">
    <property type="entry name" value="NDPk_I"/>
    <property type="match status" value="1"/>
</dbReference>
<dbReference type="GO" id="GO:0005524">
    <property type="term" value="F:ATP binding"/>
    <property type="evidence" value="ECO:0007669"/>
    <property type="project" value="UniProtKB-UniRule"/>
</dbReference>
<dbReference type="PRINTS" id="PR01243">
    <property type="entry name" value="NUCDPKINASE"/>
</dbReference>
<evidence type="ECO:0000313" key="19">
    <source>
        <dbReference type="Proteomes" id="UP000577419"/>
    </source>
</evidence>
<evidence type="ECO:0000256" key="7">
    <source>
        <dbReference type="ARBA" id="ARBA00022723"/>
    </source>
</evidence>
<evidence type="ECO:0000259" key="16">
    <source>
        <dbReference type="SMART" id="SM00562"/>
    </source>
</evidence>
<comment type="function">
    <text evidence="13">Major role in the synthesis of nucleoside triphosphates other than ATP. The ATP gamma phosphate is transferred to the NDP beta phosphate via a ping-pong mechanism, using a phosphorylated active-site intermediate.</text>
</comment>